<keyword evidence="6 7" id="KW-0472">Membrane</keyword>
<dbReference type="InterPro" id="IPR051393">
    <property type="entry name" value="ABC_transporter_permease"/>
</dbReference>
<feature type="transmembrane region" description="Helical" evidence="7">
    <location>
        <begin position="262"/>
        <end position="282"/>
    </location>
</feature>
<proteinExistence type="inferred from homology"/>
<sequence length="294" mass="33214">MQQREERDFWIAILPWFLGLFLFTGGPVIASLVFSFTDWTGLNLSGFIGFKNYRDLLVEDLVFWETVYNTFYYTFGSVLLGTLGALFVALLLNQNLPGTYFLRLIYYLPSIASGVAISILWIWLFNPNVGLVNYLLVKLLPIDAGPAWLSSQTWSKPALILKSTWGIGANMIIILAGLQGVPQSLYEAARIDGANAFDEFRNVTLPMLSPVLFFVIVISTINAFQILTDILVMTQGGPGTSTYMLVYYIYQNAFQYLKMGYASALAWILFTIILALTLLQLWGSRRWVYYEGET</sequence>
<evidence type="ECO:0000256" key="1">
    <source>
        <dbReference type="ARBA" id="ARBA00004651"/>
    </source>
</evidence>
<evidence type="ECO:0000256" key="6">
    <source>
        <dbReference type="ARBA" id="ARBA00023136"/>
    </source>
</evidence>
<dbReference type="SUPFAM" id="SSF161098">
    <property type="entry name" value="MetI-like"/>
    <property type="match status" value="1"/>
</dbReference>
<feature type="transmembrane region" description="Helical" evidence="7">
    <location>
        <begin position="104"/>
        <end position="124"/>
    </location>
</feature>
<feature type="transmembrane region" description="Helical" evidence="7">
    <location>
        <begin position="71"/>
        <end position="92"/>
    </location>
</feature>
<evidence type="ECO:0000256" key="2">
    <source>
        <dbReference type="ARBA" id="ARBA00022448"/>
    </source>
</evidence>
<accession>A0A6B1DT77</accession>
<evidence type="ECO:0000259" key="8">
    <source>
        <dbReference type="PROSITE" id="PS50928"/>
    </source>
</evidence>
<protein>
    <submittedName>
        <fullName evidence="9">Sugar ABC transporter permease</fullName>
    </submittedName>
</protein>
<dbReference type="GO" id="GO:0055085">
    <property type="term" value="P:transmembrane transport"/>
    <property type="evidence" value="ECO:0007669"/>
    <property type="project" value="InterPro"/>
</dbReference>
<keyword evidence="3" id="KW-1003">Cell membrane</keyword>
<evidence type="ECO:0000256" key="3">
    <source>
        <dbReference type="ARBA" id="ARBA00022475"/>
    </source>
</evidence>
<evidence type="ECO:0000256" key="4">
    <source>
        <dbReference type="ARBA" id="ARBA00022692"/>
    </source>
</evidence>
<evidence type="ECO:0000313" key="9">
    <source>
        <dbReference type="EMBL" id="MYD90451.1"/>
    </source>
</evidence>
<dbReference type="GO" id="GO:0005886">
    <property type="term" value="C:plasma membrane"/>
    <property type="evidence" value="ECO:0007669"/>
    <property type="project" value="UniProtKB-SubCell"/>
</dbReference>
<dbReference type="InterPro" id="IPR000515">
    <property type="entry name" value="MetI-like"/>
</dbReference>
<name>A0A6B1DT77_9CHLR</name>
<dbReference type="AlphaFoldDB" id="A0A6B1DT77"/>
<feature type="transmembrane region" description="Helical" evidence="7">
    <location>
        <begin position="230"/>
        <end position="250"/>
    </location>
</feature>
<dbReference type="PANTHER" id="PTHR30193:SF37">
    <property type="entry name" value="INNER MEMBRANE ABC TRANSPORTER PERMEASE PROTEIN YCJO"/>
    <property type="match status" value="1"/>
</dbReference>
<dbReference type="Pfam" id="PF00528">
    <property type="entry name" value="BPD_transp_1"/>
    <property type="match status" value="1"/>
</dbReference>
<keyword evidence="5 7" id="KW-1133">Transmembrane helix</keyword>
<dbReference type="Gene3D" id="1.10.3720.10">
    <property type="entry name" value="MetI-like"/>
    <property type="match status" value="1"/>
</dbReference>
<feature type="domain" description="ABC transmembrane type-1" evidence="8">
    <location>
        <begin position="67"/>
        <end position="280"/>
    </location>
</feature>
<dbReference type="CDD" id="cd06261">
    <property type="entry name" value="TM_PBP2"/>
    <property type="match status" value="1"/>
</dbReference>
<dbReference type="PANTHER" id="PTHR30193">
    <property type="entry name" value="ABC TRANSPORTER PERMEASE PROTEIN"/>
    <property type="match status" value="1"/>
</dbReference>
<dbReference type="EMBL" id="VXPY01000062">
    <property type="protein sequence ID" value="MYD90451.1"/>
    <property type="molecule type" value="Genomic_DNA"/>
</dbReference>
<comment type="caution">
    <text evidence="9">The sequence shown here is derived from an EMBL/GenBank/DDBJ whole genome shotgun (WGS) entry which is preliminary data.</text>
</comment>
<comment type="similarity">
    <text evidence="7">Belongs to the binding-protein-dependent transport system permease family.</text>
</comment>
<reference evidence="9" key="1">
    <citation type="submission" date="2019-09" db="EMBL/GenBank/DDBJ databases">
        <title>Characterisation of the sponge microbiome using genome-centric metagenomics.</title>
        <authorList>
            <person name="Engelberts J.P."/>
            <person name="Robbins S.J."/>
            <person name="De Goeij J.M."/>
            <person name="Aranda M."/>
            <person name="Bell S.C."/>
            <person name="Webster N.S."/>
        </authorList>
    </citation>
    <scope>NUCLEOTIDE SEQUENCE</scope>
    <source>
        <strain evidence="9">SB0662_bin_9</strain>
    </source>
</reference>
<feature type="transmembrane region" description="Helical" evidence="7">
    <location>
        <begin position="203"/>
        <end position="224"/>
    </location>
</feature>
<dbReference type="InterPro" id="IPR035906">
    <property type="entry name" value="MetI-like_sf"/>
</dbReference>
<dbReference type="PROSITE" id="PS50928">
    <property type="entry name" value="ABC_TM1"/>
    <property type="match status" value="1"/>
</dbReference>
<keyword evidence="4 7" id="KW-0812">Transmembrane</keyword>
<feature type="transmembrane region" description="Helical" evidence="7">
    <location>
        <begin position="164"/>
        <end position="182"/>
    </location>
</feature>
<comment type="subcellular location">
    <subcellularLocation>
        <location evidence="1 7">Cell membrane</location>
        <topology evidence="1 7">Multi-pass membrane protein</topology>
    </subcellularLocation>
</comment>
<gene>
    <name evidence="9" type="ORF">F4Y08_08985</name>
</gene>
<evidence type="ECO:0000256" key="5">
    <source>
        <dbReference type="ARBA" id="ARBA00022989"/>
    </source>
</evidence>
<keyword evidence="2 7" id="KW-0813">Transport</keyword>
<evidence type="ECO:0000256" key="7">
    <source>
        <dbReference type="RuleBase" id="RU363032"/>
    </source>
</evidence>
<organism evidence="9">
    <name type="scientific">Caldilineaceae bacterium SB0662_bin_9</name>
    <dbReference type="NCBI Taxonomy" id="2605258"/>
    <lineage>
        <taxon>Bacteria</taxon>
        <taxon>Bacillati</taxon>
        <taxon>Chloroflexota</taxon>
        <taxon>Caldilineae</taxon>
        <taxon>Caldilineales</taxon>
        <taxon>Caldilineaceae</taxon>
    </lineage>
</organism>
<feature type="transmembrane region" description="Helical" evidence="7">
    <location>
        <begin position="12"/>
        <end position="36"/>
    </location>
</feature>